<dbReference type="STRING" id="593133.SAMN04488006_2418"/>
<dbReference type="AlphaFoldDB" id="A0A1I6RFF4"/>
<dbReference type="InterPro" id="IPR026444">
    <property type="entry name" value="Secre_tail"/>
</dbReference>
<accession>A0A1I6RFF4</accession>
<keyword evidence="1" id="KW-0732">Signal</keyword>
<dbReference type="EMBL" id="FOZP01000006">
    <property type="protein sequence ID" value="SFS63432.1"/>
    <property type="molecule type" value="Genomic_DNA"/>
</dbReference>
<evidence type="ECO:0000256" key="1">
    <source>
        <dbReference type="ARBA" id="ARBA00022729"/>
    </source>
</evidence>
<dbReference type="NCBIfam" id="TIGR04183">
    <property type="entry name" value="Por_Secre_tail"/>
    <property type="match status" value="1"/>
</dbReference>
<evidence type="ECO:0000313" key="3">
    <source>
        <dbReference type="Proteomes" id="UP000199312"/>
    </source>
</evidence>
<sequence length="947" mass="102864">MKIFINILILCLLIFSTAITKIYGQCAPNSLSFVGGEPIFNSACGNNSWQNLNGTTPSGSTLTYSWEVSFFGGAYTTIVNASNVPITTSNLAQKDITDFILVPNSNASGDYRIRRIVTDASSGCTNVSEPAFLYYSDNLGSISGGIITGENPICLGSSGTLTLQGHTGPILKWQSAPTSTGTWTDIANTTYQYSYSNLTSSTCFRALVDNICGGTIGSIDINDKYSETFCVTVLNGTAGLWTGLVSTDWFDCLNWDGGLPSSTIDAQIPTTPSGGSRMPVINRDSPLASLYSFIASSRDLIISPSASVTMVSTSNSELQVSRDWKNSGAFIPGTGTVTFNGATLNQIQTINAGIKTNETFYNLTTNNSGGALGISVEDKFELTVSNILSLLSGDIRLTGEAQLVQAGIGINPNPIGGTGNILIDQQGHKNSFIYNNWSSPVSADNFTYSVGGVLRDGTLMTNTFTDVSNFSPGSITFGDGAYFADTSNSGAIKISNRWIWTYNSTTPNTNTDWQNYYQWNYVGSSVAINVGDGFCMKGSGGAAAIDALQNYVFIGKPNSGDIMTSYLNEDQTYLIGNPFPSALDANEFIRNNIKDCTGCTGSANVFDGTLYFWDHFGLSNNHLLAQYEAGYAIYNLMGGVSAKSDVPLTASTGNLGSKVPERYIPVGQGFFVNAFDTGNLYFKNGQRVFQREVVTGTNSGSLFMKTVMSKKSKTQENQETTTDMRPKIRLIFDSPLGYRRPLLVGLDEYASNQFDIGYDGPLNEDGKEDMFWIIDNGKFVIQGVNNFDLEQVLPLGFKISETGLASIKIEALENIEEGVELFIKDHLTGETYKINSQPFEVILEAGEYLERFSLVFQPSLKTLQEVALENSIFIYMNNKISELQINKIVNTEITGVTLFNYLGLTMKTWKTGLNRRIISLPLKLATGVYIVQINTINGTINKRIIIE</sequence>
<dbReference type="OrthoDB" id="1652165at2"/>
<evidence type="ECO:0000313" key="2">
    <source>
        <dbReference type="EMBL" id="SFS63432.1"/>
    </source>
</evidence>
<name>A0A1I6RFF4_9FLAO</name>
<keyword evidence="3" id="KW-1185">Reference proteome</keyword>
<proteinExistence type="predicted"/>
<gene>
    <name evidence="2" type="ORF">SAMN04488006_2418</name>
</gene>
<protein>
    <submittedName>
        <fullName evidence="2">Por secretion system C-terminal sorting domain-containing protein</fullName>
    </submittedName>
</protein>
<dbReference type="RefSeq" id="WP_090227005.1">
    <property type="nucleotide sequence ID" value="NZ_FOZP01000006.1"/>
</dbReference>
<dbReference type="Proteomes" id="UP000199312">
    <property type="component" value="Unassembled WGS sequence"/>
</dbReference>
<organism evidence="2 3">
    <name type="scientific">Lutibacter maritimus</name>
    <dbReference type="NCBI Taxonomy" id="593133"/>
    <lineage>
        <taxon>Bacteria</taxon>
        <taxon>Pseudomonadati</taxon>
        <taxon>Bacteroidota</taxon>
        <taxon>Flavobacteriia</taxon>
        <taxon>Flavobacteriales</taxon>
        <taxon>Flavobacteriaceae</taxon>
        <taxon>Lutibacter</taxon>
    </lineage>
</organism>
<reference evidence="3" key="1">
    <citation type="submission" date="2016-10" db="EMBL/GenBank/DDBJ databases">
        <authorList>
            <person name="Varghese N."/>
            <person name="Submissions S."/>
        </authorList>
    </citation>
    <scope>NUCLEOTIDE SEQUENCE [LARGE SCALE GENOMIC DNA]</scope>
    <source>
        <strain evidence="3">DSM 24450</strain>
    </source>
</reference>